<evidence type="ECO:0000256" key="4">
    <source>
        <dbReference type="ARBA" id="ARBA00022692"/>
    </source>
</evidence>
<evidence type="ECO:0000256" key="10">
    <source>
        <dbReference type="PROSITE-ProRule" id="PRU01360"/>
    </source>
</evidence>
<evidence type="ECO:0000313" key="12">
    <source>
        <dbReference type="EMBL" id="SQB99443.1"/>
    </source>
</evidence>
<gene>
    <name evidence="12" type="primary">cfrA_3</name>
    <name evidence="12" type="ORF">NCTC13102_01767</name>
</gene>
<evidence type="ECO:0000256" key="6">
    <source>
        <dbReference type="ARBA" id="ARBA00023077"/>
    </source>
</evidence>
<dbReference type="Pfam" id="PF00593">
    <property type="entry name" value="TonB_dep_Rec_b-barrel"/>
    <property type="match status" value="1"/>
</dbReference>
<keyword evidence="6" id="KW-0798">TonB box</keyword>
<dbReference type="SUPFAM" id="SSF56935">
    <property type="entry name" value="Porins"/>
    <property type="match status" value="1"/>
</dbReference>
<keyword evidence="2 10" id="KW-0813">Transport</keyword>
<dbReference type="AlphaFoldDB" id="A0A2X3BFM7"/>
<dbReference type="GO" id="GO:0009279">
    <property type="term" value="C:cell outer membrane"/>
    <property type="evidence" value="ECO:0007669"/>
    <property type="project" value="UniProtKB-SubCell"/>
</dbReference>
<keyword evidence="5" id="KW-0732">Signal</keyword>
<dbReference type="InterPro" id="IPR036942">
    <property type="entry name" value="Beta-barrel_TonB_sf"/>
</dbReference>
<evidence type="ECO:0000256" key="7">
    <source>
        <dbReference type="ARBA" id="ARBA00023136"/>
    </source>
</evidence>
<sequence length="177" mass="20011">MVGRGTQQCSFHINLDSARSLGAEATFKLKPIFGIGFDVAYTFVDSKQLSGENIGKPIQGQPRHLTVAKLSYNYKNFGTYLKLTSRLQTTTELLTNAATRSVLGDHYKDSHLLDLNVNYKFSPNLLLNFAVNNLLNQKLEYLPYTSTNNGTTTTGYVNAYQNWFDGRSYWVSLRYDI</sequence>
<keyword evidence="3 10" id="KW-1134">Transmembrane beta strand</keyword>
<dbReference type="Proteomes" id="UP000250166">
    <property type="component" value="Unassembled WGS sequence"/>
</dbReference>
<keyword evidence="4 10" id="KW-0812">Transmembrane</keyword>
<dbReference type="PANTHER" id="PTHR30069">
    <property type="entry name" value="TONB-DEPENDENT OUTER MEMBRANE RECEPTOR"/>
    <property type="match status" value="1"/>
</dbReference>
<evidence type="ECO:0000259" key="11">
    <source>
        <dbReference type="Pfam" id="PF00593"/>
    </source>
</evidence>
<accession>A0A2X3BFM7</accession>
<organism evidence="12 13">
    <name type="scientific">Helicobacter fennelliae</name>
    <dbReference type="NCBI Taxonomy" id="215"/>
    <lineage>
        <taxon>Bacteria</taxon>
        <taxon>Pseudomonadati</taxon>
        <taxon>Campylobacterota</taxon>
        <taxon>Epsilonproteobacteria</taxon>
        <taxon>Campylobacterales</taxon>
        <taxon>Helicobacteraceae</taxon>
        <taxon>Helicobacter</taxon>
    </lineage>
</organism>
<dbReference type="InterPro" id="IPR039426">
    <property type="entry name" value="TonB-dep_rcpt-like"/>
</dbReference>
<dbReference type="PANTHER" id="PTHR30069:SF29">
    <property type="entry name" value="HEMOGLOBIN AND HEMOGLOBIN-HAPTOGLOBIN-BINDING PROTEIN 1-RELATED"/>
    <property type="match status" value="1"/>
</dbReference>
<comment type="similarity">
    <text evidence="10">Belongs to the TonB-dependent receptor family.</text>
</comment>
<evidence type="ECO:0000256" key="2">
    <source>
        <dbReference type="ARBA" id="ARBA00022448"/>
    </source>
</evidence>
<name>A0A2X3BFM7_9HELI</name>
<evidence type="ECO:0000256" key="5">
    <source>
        <dbReference type="ARBA" id="ARBA00022729"/>
    </source>
</evidence>
<evidence type="ECO:0000256" key="1">
    <source>
        <dbReference type="ARBA" id="ARBA00004571"/>
    </source>
</evidence>
<dbReference type="GO" id="GO:0044718">
    <property type="term" value="P:siderophore transmembrane transport"/>
    <property type="evidence" value="ECO:0007669"/>
    <property type="project" value="TreeGrafter"/>
</dbReference>
<keyword evidence="9 10" id="KW-0998">Cell outer membrane</keyword>
<dbReference type="InterPro" id="IPR000531">
    <property type="entry name" value="Beta-barrel_TonB"/>
</dbReference>
<keyword evidence="8 12" id="KW-0675">Receptor</keyword>
<feature type="domain" description="TonB-dependent receptor-like beta-barrel" evidence="11">
    <location>
        <begin position="10"/>
        <end position="134"/>
    </location>
</feature>
<proteinExistence type="inferred from homology"/>
<evidence type="ECO:0000256" key="9">
    <source>
        <dbReference type="ARBA" id="ARBA00023237"/>
    </source>
</evidence>
<protein>
    <submittedName>
        <fullName evidence="12">Ferric receptor</fullName>
    </submittedName>
</protein>
<comment type="subcellular location">
    <subcellularLocation>
        <location evidence="1 10">Cell outer membrane</location>
        <topology evidence="1 10">Multi-pass membrane protein</topology>
    </subcellularLocation>
</comment>
<dbReference type="GO" id="GO:0015344">
    <property type="term" value="F:siderophore uptake transmembrane transporter activity"/>
    <property type="evidence" value="ECO:0007669"/>
    <property type="project" value="TreeGrafter"/>
</dbReference>
<dbReference type="Gene3D" id="2.40.170.20">
    <property type="entry name" value="TonB-dependent receptor, beta-barrel domain"/>
    <property type="match status" value="1"/>
</dbReference>
<keyword evidence="7 10" id="KW-0472">Membrane</keyword>
<evidence type="ECO:0000256" key="3">
    <source>
        <dbReference type="ARBA" id="ARBA00022452"/>
    </source>
</evidence>
<reference evidence="12 13" key="1">
    <citation type="submission" date="2018-06" db="EMBL/GenBank/DDBJ databases">
        <authorList>
            <consortium name="Pathogen Informatics"/>
            <person name="Doyle S."/>
        </authorList>
    </citation>
    <scope>NUCLEOTIDE SEQUENCE [LARGE SCALE GENOMIC DNA]</scope>
    <source>
        <strain evidence="12 13">NCTC13102</strain>
    </source>
</reference>
<evidence type="ECO:0000256" key="8">
    <source>
        <dbReference type="ARBA" id="ARBA00023170"/>
    </source>
</evidence>
<dbReference type="EMBL" id="UAWL01000006">
    <property type="protein sequence ID" value="SQB99443.1"/>
    <property type="molecule type" value="Genomic_DNA"/>
</dbReference>
<dbReference type="PROSITE" id="PS52016">
    <property type="entry name" value="TONB_DEPENDENT_REC_3"/>
    <property type="match status" value="1"/>
</dbReference>
<evidence type="ECO:0000313" key="13">
    <source>
        <dbReference type="Proteomes" id="UP000250166"/>
    </source>
</evidence>